<evidence type="ECO:0000256" key="1">
    <source>
        <dbReference type="SAM" id="MobiDB-lite"/>
    </source>
</evidence>
<reference evidence="3" key="1">
    <citation type="submission" date="2005-05" db="EMBL/GenBank/DDBJ databases">
        <authorList>
            <person name="Stapleton M."/>
            <person name="Carlson J."/>
            <person name="Chavez C."/>
            <person name="Frise E."/>
            <person name="George R."/>
            <person name="Pacleb J."/>
            <person name="Park S."/>
            <person name="Wan K."/>
            <person name="Yu C."/>
            <person name="Celniker S."/>
        </authorList>
    </citation>
    <scope>NUCLEOTIDE SEQUENCE</scope>
</reference>
<evidence type="ECO:0000313" key="2">
    <source>
        <dbReference type="EMBL" id="AAY55611.1"/>
    </source>
</evidence>
<dbReference type="EMBL" id="BT023195">
    <property type="protein sequence ID" value="AAY55611.1"/>
    <property type="molecule type" value="mRNA"/>
</dbReference>
<dbReference type="InterPro" id="IPR036322">
    <property type="entry name" value="WD40_repeat_dom_sf"/>
</dbReference>
<feature type="region of interest" description="Disordered" evidence="1">
    <location>
        <begin position="1"/>
        <end position="20"/>
    </location>
</feature>
<dbReference type="Bgee" id="FBgn0032188">
    <property type="expression patterns" value="Expressed in mid-late elongation-stage spermatid (Drosophila) in testis and 5 other cell types or tissues"/>
</dbReference>
<feature type="compositionally biased region" description="Basic residues" evidence="1">
    <location>
        <begin position="1"/>
        <end position="11"/>
    </location>
</feature>
<dbReference type="InterPro" id="IPR015943">
    <property type="entry name" value="WD40/YVTN_repeat-like_dom_sf"/>
</dbReference>
<dbReference type="SMART" id="SM00320">
    <property type="entry name" value="WD40"/>
    <property type="match status" value="3"/>
</dbReference>
<dbReference type="InterPro" id="IPR045139">
    <property type="entry name" value="Aladin"/>
</dbReference>
<dbReference type="EMBL" id="BT023267">
    <property type="protein sequence ID" value="AAY55683.1"/>
    <property type="molecule type" value="mRNA"/>
</dbReference>
<proteinExistence type="evidence at transcript level"/>
<gene>
    <name evidence="3" type="primary">CG13137</name>
</gene>
<dbReference type="ExpressionAtlas" id="Q4V3T9">
    <property type="expression patterns" value="baseline and differential"/>
</dbReference>
<evidence type="ECO:0000313" key="4">
    <source>
        <dbReference type="EMBL" id="AAY55739.1"/>
    </source>
</evidence>
<dbReference type="InterPro" id="IPR001680">
    <property type="entry name" value="WD40_rpt"/>
</dbReference>
<evidence type="ECO:0000313" key="3">
    <source>
        <dbReference type="EMBL" id="AAY55683.1"/>
    </source>
</evidence>
<dbReference type="SUPFAM" id="SSF50978">
    <property type="entry name" value="WD40 repeat-like"/>
    <property type="match status" value="1"/>
</dbReference>
<dbReference type="PANTHER" id="PTHR14494:SF0">
    <property type="entry name" value="ALADIN"/>
    <property type="match status" value="1"/>
</dbReference>
<dbReference type="PANTHER" id="PTHR14494">
    <property type="entry name" value="ALADIN/ADRACALIN/AAAS"/>
    <property type="match status" value="1"/>
</dbReference>
<dbReference type="Gene3D" id="2.130.10.10">
    <property type="entry name" value="YVTN repeat-like/Quinoprotein amine dehydrogenase"/>
    <property type="match status" value="1"/>
</dbReference>
<protein>
    <submittedName>
        <fullName evidence="5">IP10448p</fullName>
    </submittedName>
    <submittedName>
        <fullName evidence="4">IP10548p</fullName>
    </submittedName>
    <submittedName>
        <fullName evidence="3">IP10648p</fullName>
    </submittedName>
    <submittedName>
        <fullName evidence="2">IP10748p</fullName>
    </submittedName>
</protein>
<dbReference type="VEuPathDB" id="VectorBase:FBgn0032188"/>
<evidence type="ECO:0000313" key="5">
    <source>
        <dbReference type="EMBL" id="AAY55799.1"/>
    </source>
</evidence>
<accession>Q4V3T9</accession>
<dbReference type="EMBL" id="BT023383">
    <property type="protein sequence ID" value="AAY55799.1"/>
    <property type="molecule type" value="mRNA"/>
</dbReference>
<feature type="non-terminal residue" evidence="3">
    <location>
        <position position="1"/>
    </location>
</feature>
<dbReference type="HOGENOM" id="CLU_048801_0_0_1"/>
<organism evidence="3">
    <name type="scientific">Drosophila melanogaster</name>
    <name type="common">Fruit fly</name>
    <dbReference type="NCBI Taxonomy" id="7227"/>
    <lineage>
        <taxon>Eukaryota</taxon>
        <taxon>Metazoa</taxon>
        <taxon>Ecdysozoa</taxon>
        <taxon>Arthropoda</taxon>
        <taxon>Hexapoda</taxon>
        <taxon>Insecta</taxon>
        <taxon>Pterygota</taxon>
        <taxon>Neoptera</taxon>
        <taxon>Endopterygota</taxon>
        <taxon>Diptera</taxon>
        <taxon>Brachycera</taxon>
        <taxon>Muscomorpha</taxon>
        <taxon>Ephydroidea</taxon>
        <taxon>Drosophilidae</taxon>
        <taxon>Drosophila</taxon>
        <taxon>Sophophora</taxon>
    </lineage>
</organism>
<dbReference type="OrthoDB" id="411991at2759"/>
<sequence>YIKQKQKKSKMQRSNEEFRETNAPICNNQQQRCVDFVRNNANIGNRTEEVLNLLWELANEYWQWFLQKLGQLKRLCFRPECRIDPEILERISQTRGWKTSVIRFIECHPSSSLMAFLTNDDVVLICDKNYDCPTKIQSVRQKDTTCVAFRPWSQTCEFAVGCAAGICLWSDSRRLNANRNIRRMMGTHHLQVLQDKGHNYVTSMQWNEDGTILVTAAFGSSHIMLWEPDCQQKIRLIPNPKSLGSFSLLRFSPDFHVLFCASCDAGASLCQLNRSKWKLKQILGQQRIQSAVWTTCGSTLLYACYGSTRVYSCTSDGEDSVFLRPQSIWRVQLIMDLQLVTTCAGQRLCCGEPQCLAMDPLGIYMASIFKEQSFVLLCILHTSRWGNVKLLPVEFIYCDMDGDQYPAYISFGVLKAEIRFLIIAWNTGHFQRYDITAQCFRDAQLYHNIN</sequence>
<dbReference type="AlphaFoldDB" id="Q4V3T9"/>
<name>Q4V3T9_DROME</name>
<dbReference type="EMBL" id="BT023323">
    <property type="protein sequence ID" value="AAY55739.1"/>
    <property type="molecule type" value="mRNA"/>
</dbReference>